<comment type="caution">
    <text evidence="4">The sequence shown here is derived from an EMBL/GenBank/DDBJ whole genome shotgun (WGS) entry which is preliminary data.</text>
</comment>
<accession>A0A4R6YF02</accession>
<dbReference type="InterPro" id="IPR038404">
    <property type="entry name" value="TRAP_DctP_sf"/>
</dbReference>
<keyword evidence="3" id="KW-0732">Signal</keyword>
<organism evidence="4 5">
    <name type="scientific">Aquamicrobium defluvii</name>
    <dbReference type="NCBI Taxonomy" id="69279"/>
    <lineage>
        <taxon>Bacteria</taxon>
        <taxon>Pseudomonadati</taxon>
        <taxon>Pseudomonadota</taxon>
        <taxon>Alphaproteobacteria</taxon>
        <taxon>Hyphomicrobiales</taxon>
        <taxon>Phyllobacteriaceae</taxon>
        <taxon>Aquamicrobium</taxon>
    </lineage>
</organism>
<dbReference type="Proteomes" id="UP000294958">
    <property type="component" value="Unassembled WGS sequence"/>
</dbReference>
<dbReference type="OrthoDB" id="9799287at2"/>
<dbReference type="Gene3D" id="3.40.190.170">
    <property type="entry name" value="Bacterial extracellular solute-binding protein, family 7"/>
    <property type="match status" value="1"/>
</dbReference>
<reference evidence="4 5" key="1">
    <citation type="submission" date="2019-03" db="EMBL/GenBank/DDBJ databases">
        <title>Genomic Encyclopedia of Type Strains, Phase IV (KMG-IV): sequencing the most valuable type-strain genomes for metagenomic binning, comparative biology and taxonomic classification.</title>
        <authorList>
            <person name="Goeker M."/>
        </authorList>
    </citation>
    <scope>NUCLEOTIDE SEQUENCE [LARGE SCALE GENOMIC DNA]</scope>
    <source>
        <strain evidence="4 5">DSM 11603</strain>
    </source>
</reference>
<dbReference type="Pfam" id="PF03480">
    <property type="entry name" value="DctP"/>
    <property type="match status" value="1"/>
</dbReference>
<keyword evidence="5" id="KW-1185">Reference proteome</keyword>
<proteinExistence type="inferred from homology"/>
<dbReference type="GO" id="GO:0055085">
    <property type="term" value="P:transmembrane transport"/>
    <property type="evidence" value="ECO:0007669"/>
    <property type="project" value="InterPro"/>
</dbReference>
<dbReference type="RefSeq" id="WP_133675151.1">
    <property type="nucleotide sequence ID" value="NZ_SNZF01000012.1"/>
</dbReference>
<gene>
    <name evidence="4" type="ORF">DES43_11242</name>
</gene>
<evidence type="ECO:0000313" key="4">
    <source>
        <dbReference type="EMBL" id="TDR34830.1"/>
    </source>
</evidence>
<dbReference type="EMBL" id="SNZF01000012">
    <property type="protein sequence ID" value="TDR34830.1"/>
    <property type="molecule type" value="Genomic_DNA"/>
</dbReference>
<dbReference type="InterPro" id="IPR018389">
    <property type="entry name" value="DctP_fam"/>
</dbReference>
<comment type="similarity">
    <text evidence="1">Belongs to the bacterial solute-binding protein 7 family.</text>
</comment>
<name>A0A4R6YF02_9HYPH</name>
<evidence type="ECO:0000313" key="5">
    <source>
        <dbReference type="Proteomes" id="UP000294958"/>
    </source>
</evidence>
<protein>
    <submittedName>
        <fullName evidence="4">TRAP-type C4-dicarboxylate transport system substrate-binding protein</fullName>
    </submittedName>
</protein>
<sequence>MNIRAYGSVAVLAVAFGFASGGIANAVDLKIAGQHPMDNIATKVLEETIKEIADANVDLNIKLFPAGQLGSGEQVFGDVAQGVIDMGHTFIYSHNDPILEINSIPYLVGTYEQMRKVYSPGSNFYRVYDEHLAAQGIKLLGVFAEGFIGVGVTKKPDNATTTGPKNVNIRIFSAEVAKLTTDAMGFNSTTVNWSDVVPALQQGIVDGAIGGTAETNLTVLGDAIKYFVPYNTFVENTAFYIGQAKWDSLSAEQQTVMSDAFAKASQKSFELSEKVDKEYMGKLAEHGIEVIALSDDELNAIADHIKAEVWPKLEGKFGKELLEQLKQDTK</sequence>
<evidence type="ECO:0000256" key="3">
    <source>
        <dbReference type="ARBA" id="ARBA00022729"/>
    </source>
</evidence>
<keyword evidence="2" id="KW-0813">Transport</keyword>
<evidence type="ECO:0000256" key="2">
    <source>
        <dbReference type="ARBA" id="ARBA00022448"/>
    </source>
</evidence>
<dbReference type="NCBIfam" id="NF037995">
    <property type="entry name" value="TRAP_S1"/>
    <property type="match status" value="1"/>
</dbReference>
<dbReference type="AlphaFoldDB" id="A0A4R6YF02"/>
<dbReference type="PANTHER" id="PTHR33376:SF7">
    <property type="entry name" value="C4-DICARBOXYLATE-BINDING PROTEIN DCTB"/>
    <property type="match status" value="1"/>
</dbReference>
<evidence type="ECO:0000256" key="1">
    <source>
        <dbReference type="ARBA" id="ARBA00009023"/>
    </source>
</evidence>
<dbReference type="PANTHER" id="PTHR33376">
    <property type="match status" value="1"/>
</dbReference>